<dbReference type="InterPro" id="IPR020904">
    <property type="entry name" value="Sc_DH/Rdtase_CS"/>
</dbReference>
<dbReference type="Gene3D" id="3.40.50.720">
    <property type="entry name" value="NAD(P)-binding Rossmann-like Domain"/>
    <property type="match status" value="1"/>
</dbReference>
<dbReference type="FunFam" id="3.40.50.720:FF:000084">
    <property type="entry name" value="Short-chain dehydrogenase reductase"/>
    <property type="match status" value="1"/>
</dbReference>
<protein>
    <submittedName>
        <fullName evidence="2">Unannotated protein</fullName>
    </submittedName>
</protein>
<name>A0A6J6SK82_9ZZZZ</name>
<evidence type="ECO:0000313" key="2">
    <source>
        <dbReference type="EMBL" id="CAB4735386.1"/>
    </source>
</evidence>
<organism evidence="2">
    <name type="scientific">freshwater metagenome</name>
    <dbReference type="NCBI Taxonomy" id="449393"/>
    <lineage>
        <taxon>unclassified sequences</taxon>
        <taxon>metagenomes</taxon>
        <taxon>ecological metagenomes</taxon>
    </lineage>
</organism>
<gene>
    <name evidence="2" type="ORF">UFOPK2788_00462</name>
</gene>
<dbReference type="EMBL" id="CAEZYV010000052">
    <property type="protein sequence ID" value="CAB4735386.1"/>
    <property type="molecule type" value="Genomic_DNA"/>
</dbReference>
<dbReference type="PRINTS" id="PR00081">
    <property type="entry name" value="GDHRDH"/>
</dbReference>
<dbReference type="PANTHER" id="PTHR43975:SF2">
    <property type="entry name" value="EG:BACR7A4.14 PROTEIN-RELATED"/>
    <property type="match status" value="1"/>
</dbReference>
<dbReference type="PRINTS" id="PR00080">
    <property type="entry name" value="SDRFAMILY"/>
</dbReference>
<dbReference type="SUPFAM" id="SSF51735">
    <property type="entry name" value="NAD(P)-binding Rossmann-fold domains"/>
    <property type="match status" value="1"/>
</dbReference>
<sequence length="257" mass="27069">MRLKDKVIIVTGGTSGIGAAIAAAAVREGAKVLVHGINEDEGNATVKQLGPNAVLCIADLMQDSAPEIIVKAALNAFGKIDGLVNNAAIFGGTKISEQDIEHFRAMIQVNLTAPLFLIKAAFEELKKSGGSVLNIGSINAYAGESKLLAYSISKGGMQTMTRNLANANGVNGVRVNQINPGWVLTQREERDKIADGAKPGWPKTLSRTDIPSGAMTTPEAIAEGAIYWLGDESKPFTGSVVELEQFSIIGRNPEKLG</sequence>
<proteinExistence type="predicted"/>
<dbReference type="CDD" id="cd05233">
    <property type="entry name" value="SDR_c"/>
    <property type="match status" value="1"/>
</dbReference>
<reference evidence="2" key="1">
    <citation type="submission" date="2020-05" db="EMBL/GenBank/DDBJ databases">
        <authorList>
            <person name="Chiriac C."/>
            <person name="Salcher M."/>
            <person name="Ghai R."/>
            <person name="Kavagutti S V."/>
        </authorList>
    </citation>
    <scope>NUCLEOTIDE SEQUENCE</scope>
</reference>
<dbReference type="Pfam" id="PF00106">
    <property type="entry name" value="adh_short"/>
    <property type="match status" value="1"/>
</dbReference>
<dbReference type="PANTHER" id="PTHR43975">
    <property type="entry name" value="ZGC:101858"/>
    <property type="match status" value="1"/>
</dbReference>
<evidence type="ECO:0000256" key="1">
    <source>
        <dbReference type="SAM" id="MobiDB-lite"/>
    </source>
</evidence>
<dbReference type="PROSITE" id="PS00061">
    <property type="entry name" value="ADH_SHORT"/>
    <property type="match status" value="1"/>
</dbReference>
<accession>A0A6J6SK82</accession>
<dbReference type="InterPro" id="IPR036291">
    <property type="entry name" value="NAD(P)-bd_dom_sf"/>
</dbReference>
<dbReference type="InterPro" id="IPR002347">
    <property type="entry name" value="SDR_fam"/>
</dbReference>
<dbReference type="AlphaFoldDB" id="A0A6J6SK82"/>
<feature type="region of interest" description="Disordered" evidence="1">
    <location>
        <begin position="194"/>
        <end position="213"/>
    </location>
</feature>